<feature type="region of interest" description="Disordered" evidence="1">
    <location>
        <begin position="1"/>
        <end position="44"/>
    </location>
</feature>
<organism evidence="2 3">
    <name type="scientific">Natronosalvus rutilus</name>
    <dbReference type="NCBI Taxonomy" id="2953753"/>
    <lineage>
        <taxon>Archaea</taxon>
        <taxon>Methanobacteriati</taxon>
        <taxon>Methanobacteriota</taxon>
        <taxon>Stenosarchaea group</taxon>
        <taxon>Halobacteria</taxon>
        <taxon>Halobacteriales</taxon>
        <taxon>Natrialbaceae</taxon>
        <taxon>Natronosalvus</taxon>
    </lineage>
</organism>
<proteinExistence type="predicted"/>
<dbReference type="Proteomes" id="UP001056855">
    <property type="component" value="Chromosome"/>
</dbReference>
<dbReference type="GeneID" id="73289344"/>
<name>A0A9E7NAZ9_9EURY</name>
<dbReference type="EMBL" id="CP100355">
    <property type="protein sequence ID" value="UTF54600.1"/>
    <property type="molecule type" value="Genomic_DNA"/>
</dbReference>
<dbReference type="AlphaFoldDB" id="A0A9E7NAZ9"/>
<reference evidence="2" key="1">
    <citation type="submission" date="2022-06" db="EMBL/GenBank/DDBJ databases">
        <title>Diverse halophilic archaea isolated from saline environments.</title>
        <authorList>
            <person name="Cui H.-L."/>
        </authorList>
    </citation>
    <scope>NUCLEOTIDE SEQUENCE</scope>
    <source>
        <strain evidence="2">WLHS1</strain>
    </source>
</reference>
<feature type="compositionally biased region" description="Basic and acidic residues" evidence="1">
    <location>
        <begin position="9"/>
        <end position="37"/>
    </location>
</feature>
<sequence length="321" mass="33946">MAELPSPETIRERALEAGERGSDGSDEEAARGGRDRGVNLLVGPLDDTDPLADLEVAIDPETGGAVYRGPRAARAGLLAVAGTVATDEETAARLYYPDADLAADGPWLVLEPLDGRLSTVVRGQARVSVDLERAPEASANYRRLETDENRLSAVLEAAKPSHPHYPIEDDRDGVFTTGMTTFSLTAVEAGDDRLTASGEASSERLTVVFEAATTPTTAFAEVESRFESCPGVEAVRLERVADVDRARPSRATRTAVEGAHQAVLGDCAYDWLAPGSIFEAVPTPEKVALGTGAPGEPFDADAFTIGTRLLEETLARVEGSV</sequence>
<evidence type="ECO:0000256" key="1">
    <source>
        <dbReference type="SAM" id="MobiDB-lite"/>
    </source>
</evidence>
<dbReference type="RefSeq" id="WP_254159291.1">
    <property type="nucleotide sequence ID" value="NZ_CP100355.1"/>
</dbReference>
<keyword evidence="3" id="KW-1185">Reference proteome</keyword>
<evidence type="ECO:0000313" key="2">
    <source>
        <dbReference type="EMBL" id="UTF54600.1"/>
    </source>
</evidence>
<evidence type="ECO:0000313" key="3">
    <source>
        <dbReference type="Proteomes" id="UP001056855"/>
    </source>
</evidence>
<protein>
    <submittedName>
        <fullName evidence="2">Uncharacterized protein</fullName>
    </submittedName>
</protein>
<accession>A0A9E7NAZ9</accession>
<dbReference type="KEGG" id="sawl:NGM29_04820"/>
<gene>
    <name evidence="2" type="ORF">NGM29_04820</name>
</gene>